<evidence type="ECO:0000313" key="10">
    <source>
        <dbReference type="Proteomes" id="UP000297273"/>
    </source>
</evidence>
<accession>A0A5F1ZPG5</accession>
<evidence type="ECO:0000256" key="4">
    <source>
        <dbReference type="ARBA" id="ARBA00022679"/>
    </source>
</evidence>
<dbReference type="OrthoDB" id="9805492at2"/>
<comment type="subcellular location">
    <subcellularLocation>
        <location evidence="1">Cytoplasm</location>
    </subcellularLocation>
</comment>
<feature type="domain" description="RlmI-like PUA" evidence="7">
    <location>
        <begin position="17"/>
        <end position="76"/>
    </location>
</feature>
<keyword evidence="3 8" id="KW-0489">Methyltransferase</keyword>
<evidence type="ECO:0000313" key="9">
    <source>
        <dbReference type="EMBL" id="TGL38759.1"/>
    </source>
</evidence>
<reference evidence="10 11" key="2">
    <citation type="journal article" date="2019" name="PLoS Negl. Trop. Dis.">
        <title>Revisiting the worldwide diversity of Leptospira species in the environment.</title>
        <authorList>
            <person name="Vincent A.T."/>
            <person name="Schiettekatte O."/>
            <person name="Bourhy P."/>
            <person name="Veyrier F.J."/>
            <person name="Picardeau M."/>
        </authorList>
    </citation>
    <scope>NUCLEOTIDE SEQUENCE [LARGE SCALE GENOMIC DNA]</scope>
    <source>
        <strain evidence="10">201702690</strain>
        <strain evidence="8 11">SSW18</strain>
    </source>
</reference>
<dbReference type="InterPro" id="IPR029063">
    <property type="entry name" value="SAM-dependent_MTases_sf"/>
</dbReference>
<evidence type="ECO:0000256" key="5">
    <source>
        <dbReference type="ARBA" id="ARBA00022691"/>
    </source>
</evidence>
<dbReference type="InterPro" id="IPR015947">
    <property type="entry name" value="PUA-like_sf"/>
</dbReference>
<dbReference type="EMBL" id="RQGC01000013">
    <property type="protein sequence ID" value="TGL38759.1"/>
    <property type="molecule type" value="Genomic_DNA"/>
</dbReference>
<evidence type="ECO:0000259" key="7">
    <source>
        <dbReference type="Pfam" id="PF17785"/>
    </source>
</evidence>
<evidence type="ECO:0000256" key="3">
    <source>
        <dbReference type="ARBA" id="ARBA00022603"/>
    </source>
</evidence>
<dbReference type="EMBL" id="RQER01000001">
    <property type="protein sequence ID" value="TGK05629.1"/>
    <property type="molecule type" value="Genomic_DNA"/>
</dbReference>
<keyword evidence="4 8" id="KW-0808">Transferase</keyword>
<keyword evidence="5" id="KW-0949">S-adenosyl-L-methionine</keyword>
<dbReference type="AlphaFoldDB" id="A0A5F1ZPG5"/>
<comment type="similarity">
    <text evidence="6">Belongs to the methyltransferase superfamily. RlmI family.</text>
</comment>
<dbReference type="GO" id="GO:0008168">
    <property type="term" value="F:methyltransferase activity"/>
    <property type="evidence" value="ECO:0007669"/>
    <property type="project" value="UniProtKB-KW"/>
</dbReference>
<dbReference type="GO" id="GO:0032259">
    <property type="term" value="P:methylation"/>
    <property type="evidence" value="ECO:0007669"/>
    <property type="project" value="UniProtKB-KW"/>
</dbReference>
<dbReference type="Gene3D" id="3.40.50.150">
    <property type="entry name" value="Vaccinia Virus protein VP39"/>
    <property type="match status" value="1"/>
</dbReference>
<proteinExistence type="inferred from homology"/>
<dbReference type="Proteomes" id="UP000297273">
    <property type="component" value="Unassembled WGS sequence"/>
</dbReference>
<dbReference type="GO" id="GO:0003723">
    <property type="term" value="F:RNA binding"/>
    <property type="evidence" value="ECO:0007669"/>
    <property type="project" value="InterPro"/>
</dbReference>
<dbReference type="Gene3D" id="2.30.130.10">
    <property type="entry name" value="PUA domain"/>
    <property type="match status" value="1"/>
</dbReference>
<dbReference type="CDD" id="cd11572">
    <property type="entry name" value="RlmI_M_like"/>
    <property type="match status" value="1"/>
</dbReference>
<dbReference type="PANTHER" id="PTHR42873">
    <property type="entry name" value="RIBOSOMAL RNA LARGE SUBUNIT METHYLTRANSFERASE"/>
    <property type="match status" value="1"/>
</dbReference>
<dbReference type="Proteomes" id="UP000297946">
    <property type="component" value="Unassembled WGS sequence"/>
</dbReference>
<dbReference type="InterPro" id="IPR041532">
    <property type="entry name" value="RlmI-like_PUA"/>
</dbReference>
<protein>
    <submittedName>
        <fullName evidence="8">Class I SAM-dependent rRNA methyltransferase</fullName>
    </submittedName>
</protein>
<dbReference type="Pfam" id="PF17785">
    <property type="entry name" value="PUA_3"/>
    <property type="match status" value="1"/>
</dbReference>
<evidence type="ECO:0000313" key="8">
    <source>
        <dbReference type="EMBL" id="TGK05629.1"/>
    </source>
</evidence>
<reference evidence="9" key="1">
    <citation type="submission" date="2018-10" db="EMBL/GenBank/DDBJ databases">
        <authorList>
            <person name="Vincent A.T."/>
            <person name="Schiettekatte O."/>
            <person name="Bourhy P."/>
            <person name="Veyrier F.J."/>
            <person name="Picardeau M."/>
        </authorList>
    </citation>
    <scope>NUCLEOTIDE SEQUENCE</scope>
    <source>
        <strain evidence="9">201702690</strain>
    </source>
</reference>
<dbReference type="SUPFAM" id="SSF53335">
    <property type="entry name" value="S-adenosyl-L-methionine-dependent methyltransferases"/>
    <property type="match status" value="1"/>
</dbReference>
<keyword evidence="2" id="KW-0963">Cytoplasm</keyword>
<evidence type="ECO:0000256" key="2">
    <source>
        <dbReference type="ARBA" id="ARBA00022490"/>
    </source>
</evidence>
<evidence type="ECO:0000313" key="11">
    <source>
        <dbReference type="Proteomes" id="UP000297946"/>
    </source>
</evidence>
<evidence type="ECO:0000256" key="6">
    <source>
        <dbReference type="ARBA" id="ARBA00038091"/>
    </source>
</evidence>
<dbReference type="InterPro" id="IPR036974">
    <property type="entry name" value="PUA_sf"/>
</dbReference>
<sequence length="427" mass="48915">MLFLYSETLKSFRRYQVNKTSESVLRSGHPWILNGNLSSAISAFQDGDWMKLVSGQNEILGTGIYSSNGPIGIRIIQTEGDFSLDRLKQTIKNTFQLRKALREETNAYRLVHGENDRLPGVTVDRYGKTWVVQTYSRSLRKFSRLVVRILYSQAKEEGESLPEKILWISPQRIGSEEAIPVRFSRGKRETPYDEEIFLETVKWKTTLPGQKGGFFLDVRNLRSYLLEKRELAKDKECLHLFCHTGLTSACLEEAGARSIFSVDGAKEALEEFASRISSSEIHPSFEEKNRIQTFGKHSLVRADLFRDWNFLEDRKFSLIVLDPPNLTPNQNSIPAGKKAYRSLISKALSHLEPGGDLILLSCSGRIRESEFEKIGRETLVHRGWKYRELERLVPEQDHPTRKEFPEGKYFKVHIYKGVSPVGAPTKI</sequence>
<dbReference type="GO" id="GO:0005737">
    <property type="term" value="C:cytoplasm"/>
    <property type="evidence" value="ECO:0007669"/>
    <property type="project" value="UniProtKB-SubCell"/>
</dbReference>
<dbReference type="PANTHER" id="PTHR42873:SF1">
    <property type="entry name" value="S-ADENOSYLMETHIONINE-DEPENDENT METHYLTRANSFERASE DOMAIN-CONTAINING PROTEIN"/>
    <property type="match status" value="1"/>
</dbReference>
<gene>
    <name evidence="8" type="ORF">EHO57_00490</name>
    <name evidence="9" type="ORF">EHQ53_16245</name>
</gene>
<keyword evidence="10" id="KW-1185">Reference proteome</keyword>
<comment type="caution">
    <text evidence="8">The sequence shown here is derived from an EMBL/GenBank/DDBJ whole genome shotgun (WGS) entry which is preliminary data.</text>
</comment>
<dbReference type="SUPFAM" id="SSF88697">
    <property type="entry name" value="PUA domain-like"/>
    <property type="match status" value="1"/>
</dbReference>
<dbReference type="CDD" id="cd02440">
    <property type="entry name" value="AdoMet_MTases"/>
    <property type="match status" value="1"/>
</dbReference>
<evidence type="ECO:0000256" key="1">
    <source>
        <dbReference type="ARBA" id="ARBA00004496"/>
    </source>
</evidence>
<name>A0A5F1ZPG5_9LEPT</name>
<organism evidence="8 11">
    <name type="scientific">Leptospira langatensis</name>
    <dbReference type="NCBI Taxonomy" id="2484983"/>
    <lineage>
        <taxon>Bacteria</taxon>
        <taxon>Pseudomonadati</taxon>
        <taxon>Spirochaetota</taxon>
        <taxon>Spirochaetia</taxon>
        <taxon>Leptospirales</taxon>
        <taxon>Leptospiraceae</taxon>
        <taxon>Leptospira</taxon>
    </lineage>
</organism>
<dbReference type="Gene3D" id="3.30.750.80">
    <property type="entry name" value="RNA methyltransferase domain (HRMD) like"/>
    <property type="match status" value="1"/>
</dbReference>